<dbReference type="EMBL" id="JANTQA010000042">
    <property type="protein sequence ID" value="KAJ3434640.1"/>
    <property type="molecule type" value="Genomic_DNA"/>
</dbReference>
<gene>
    <name evidence="2" type="ORF">M0812_01759</name>
</gene>
<comment type="caution">
    <text evidence="2">The sequence shown here is derived from an EMBL/GenBank/DDBJ whole genome shotgun (WGS) entry which is preliminary data.</text>
</comment>
<dbReference type="PANTHER" id="PTHR35362:SF1">
    <property type="entry name" value="SKICH DOMAIN-CONTAINING PROTEIN"/>
    <property type="match status" value="1"/>
</dbReference>
<dbReference type="InterPro" id="IPR041611">
    <property type="entry name" value="SKICH"/>
</dbReference>
<evidence type="ECO:0000313" key="3">
    <source>
        <dbReference type="Proteomes" id="UP001146793"/>
    </source>
</evidence>
<proteinExistence type="predicted"/>
<sequence>MTSSLITDRNNFQEGETITLTWDISNSIPVCRGDQIVAVQINGVIVKDFTPYLNKDCLTQGSSKLPFEGLKGLDQVRFHYISQELGIPVATSVVVQIGVEEKKQIMQMPTSMMPTNMIPTSIMPTSMIPTSMMPTSMMPTNMVSTSNNKKEILKEGRIYPTGFSFKMKEQVEVKWKLPKGYEPHCRDWIAPFEIGADSRSTSSVSTIYNESKLQEGQATFAVSLFGEEDGIYEFRYFTNGTSEELCSSPIFQIVTNRHPDPLSIRKVKRDALQISWHFLGKSNLALSANDVIEICTGKIEDMDENSNSMVTINTTGSNQGSVTYNTSNLEIGKEGLIVHAVYRRSGEGREFAISNNYKISQYDPTSPVEFFLRHDFVKYGGDLFFSWSLPSNVEPQKNDWIALYREGESNNHTYLKYIYNTNQELEGTGMIPSIETPGKFVLRYLPDSKYDSIGQSDAFEIQELEVEGAPNIYMKKAKFNSGEPIKFTWKVPQNFQPKAKDWISIYPSTEKNNHKYGKYIYNTKKTLLGSGEIPNPSKPGSYVLRYLPNSGYDSIMESQVFEIVEFMETGCVKFSFDKLKFHPTEKISFSWVILDENFIPKPKDWIALYKEGQSNNHTYLEYIYNTQQDLEGKGEIPNTGTHGRYLLRYLPNSKYNSIGESEVFEIQEQKVEGAPNIYMNKNVFNSGDTIKFSWKVPQNFQPKAKDWISIYPSTEKNNHKYGKYIYNKHKITSGFGEIPNPKKSGSYVLRYLPNSGYESIMESEVFLVV</sequence>
<evidence type="ECO:0000259" key="1">
    <source>
        <dbReference type="Pfam" id="PF17751"/>
    </source>
</evidence>
<feature type="domain" description="SKICH" evidence="1">
    <location>
        <begin position="582"/>
        <end position="666"/>
    </location>
</feature>
<dbReference type="Proteomes" id="UP001146793">
    <property type="component" value="Unassembled WGS sequence"/>
</dbReference>
<feature type="domain" description="SKICH" evidence="1">
    <location>
        <begin position="380"/>
        <end position="461"/>
    </location>
</feature>
<evidence type="ECO:0000313" key="2">
    <source>
        <dbReference type="EMBL" id="KAJ3434640.1"/>
    </source>
</evidence>
<dbReference type="PANTHER" id="PTHR35362">
    <property type="entry name" value="ANK_REP_REGION DOMAIN-CONTAINING PROTEIN"/>
    <property type="match status" value="1"/>
</dbReference>
<accession>A0AAV7Z1Z1</accession>
<organism evidence="2 3">
    <name type="scientific">Anaeramoeba flamelloides</name>
    <dbReference type="NCBI Taxonomy" id="1746091"/>
    <lineage>
        <taxon>Eukaryota</taxon>
        <taxon>Metamonada</taxon>
        <taxon>Anaeramoebidae</taxon>
        <taxon>Anaeramoeba</taxon>
    </lineage>
</organism>
<dbReference type="AlphaFoldDB" id="A0AAV7Z1Z1"/>
<dbReference type="Pfam" id="PF17751">
    <property type="entry name" value="SKICH"/>
    <property type="match status" value="2"/>
</dbReference>
<reference evidence="2" key="1">
    <citation type="submission" date="2022-08" db="EMBL/GenBank/DDBJ databases">
        <title>Novel sulphate-reducing endosymbionts in the free-living metamonad Anaeramoeba.</title>
        <authorList>
            <person name="Jerlstrom-Hultqvist J."/>
            <person name="Cepicka I."/>
            <person name="Gallot-Lavallee L."/>
            <person name="Salas-Leiva D."/>
            <person name="Curtis B.A."/>
            <person name="Zahonova K."/>
            <person name="Pipaliya S."/>
            <person name="Dacks J."/>
            <person name="Roger A.J."/>
        </authorList>
    </citation>
    <scope>NUCLEOTIDE SEQUENCE</scope>
    <source>
        <strain evidence="2">Busselton2</strain>
    </source>
</reference>
<name>A0AAV7Z1Z1_9EUKA</name>
<dbReference type="Gene3D" id="2.60.40.2840">
    <property type="match status" value="3"/>
</dbReference>
<protein>
    <submittedName>
        <fullName evidence="2">Phosphatidylethanolamine n-methyltransferase</fullName>
    </submittedName>
</protein>